<dbReference type="EMBL" id="LPUF01000001">
    <property type="protein sequence ID" value="OQK17971.1"/>
    <property type="molecule type" value="Genomic_DNA"/>
</dbReference>
<proteinExistence type="predicted"/>
<evidence type="ECO:0000313" key="1">
    <source>
        <dbReference type="EMBL" id="OQK17971.1"/>
    </source>
</evidence>
<comment type="caution">
    <text evidence="1">The sequence shown here is derived from an EMBL/GenBank/DDBJ whole genome shotgun (WGS) entry which is preliminary data.</text>
</comment>
<name>A0A1V8M8R3_9GAMM</name>
<gene>
    <name evidence="1" type="ORF">AU255_08975</name>
</gene>
<dbReference type="Proteomes" id="UP000191980">
    <property type="component" value="Unassembled WGS sequence"/>
</dbReference>
<accession>A0A1V8M8R3</accession>
<dbReference type="STRING" id="1420851.AU255_08975"/>
<dbReference type="SUPFAM" id="SSF160980">
    <property type="entry name" value="SSO1389-like"/>
    <property type="match status" value="1"/>
</dbReference>
<dbReference type="NCBIfam" id="TIGR02221">
    <property type="entry name" value="cas_TM1812"/>
    <property type="match status" value="1"/>
</dbReference>
<keyword evidence="2" id="KW-1185">Reference proteome</keyword>
<dbReference type="AlphaFoldDB" id="A0A1V8M8R3"/>
<organism evidence="1 2">
    <name type="scientific">Methyloprofundus sedimenti</name>
    <dbReference type="NCBI Taxonomy" id="1420851"/>
    <lineage>
        <taxon>Bacteria</taxon>
        <taxon>Pseudomonadati</taxon>
        <taxon>Pseudomonadota</taxon>
        <taxon>Gammaproteobacteria</taxon>
        <taxon>Methylococcales</taxon>
        <taxon>Methylococcaceae</taxon>
        <taxon>Methyloprofundus</taxon>
    </lineage>
</organism>
<dbReference type="NCBIfam" id="TIGR02549">
    <property type="entry name" value="CRISPR_DxTHG"/>
    <property type="match status" value="1"/>
</dbReference>
<dbReference type="InterPro" id="IPR011742">
    <property type="entry name" value="CRISPR-assoc_prot_TM1812"/>
</dbReference>
<dbReference type="OrthoDB" id="5793884at2"/>
<dbReference type="RefSeq" id="WP_080522575.1">
    <property type="nucleotide sequence ID" value="NZ_LPUF01000001.1"/>
</dbReference>
<dbReference type="InterPro" id="IPR013383">
    <property type="entry name" value="CRISPR-assoc_prot_DxTHG_CS"/>
</dbReference>
<protein>
    <recommendedName>
        <fullName evidence="3">CRISPR-associated protein</fullName>
    </recommendedName>
</protein>
<evidence type="ECO:0008006" key="3">
    <source>
        <dbReference type="Google" id="ProtNLM"/>
    </source>
</evidence>
<evidence type="ECO:0000313" key="2">
    <source>
        <dbReference type="Proteomes" id="UP000191980"/>
    </source>
</evidence>
<reference evidence="1 2" key="1">
    <citation type="submission" date="2015-12" db="EMBL/GenBank/DDBJ databases">
        <authorList>
            <person name="Shamseldin A."/>
            <person name="Moawad H."/>
            <person name="Abd El-Rahim W.M."/>
            <person name="Sadowsky M.J."/>
        </authorList>
    </citation>
    <scope>NUCLEOTIDE SEQUENCE [LARGE SCALE GENOMIC DNA]</scope>
    <source>
        <strain evidence="1 2">WF1</strain>
    </source>
</reference>
<sequence>MTHTLISFLGKARKDEGGQYRTATYDFNGEKKTKQFFGLGLLEVIQPQQLIILGTSGSMWDVFYEAFADSEQQEAHWIALSDSAEADQVTQQQLDACSIDLSEKLGLKCLLKLIPYGVNEQEQSTILKIMAADIAYQDQVSLDLTHGLRHLPMLGLLSAMYLQTAKQVHIEGIYYGALELTENQITPVMKLDGLLKIADWISALHGFDKTGDIAPFSDLLKQEGMDAETANLLKIAAFHESTLSITNARGPLKAFSKKTSGELPGIASLFTDSLNERISWKNQSSIYLRQREKSIFYLQQGDYVRAAALGYEAVITQYLKKNNPSADVENYEVRDEVRKTIETQLSKSELVDYKLLRNIRNSLAHANRPNKEEIQTILSDESLLQKKLTELFSQLLPEK</sequence>